<reference evidence="3" key="1">
    <citation type="submission" date="2016-10" db="EMBL/GenBank/DDBJ databases">
        <authorList>
            <person name="Benchimol M."/>
            <person name="Almeida L.G."/>
            <person name="Vasconcelos A.T."/>
            <person name="Perreira-Neves A."/>
            <person name="Rosa I.A."/>
            <person name="Tasca T."/>
            <person name="Bogo M.R."/>
            <person name="de Souza W."/>
        </authorList>
    </citation>
    <scope>NUCLEOTIDE SEQUENCE [LARGE SCALE GENOMIC DNA]</scope>
    <source>
        <strain evidence="3">K</strain>
    </source>
</reference>
<comment type="caution">
    <text evidence="3">The sequence shown here is derived from an EMBL/GenBank/DDBJ whole genome shotgun (WGS) entry which is preliminary data.</text>
</comment>
<dbReference type="GeneID" id="94840256"/>
<feature type="domain" description="AMP-dependent synthetase/ligase" evidence="2">
    <location>
        <begin position="27"/>
        <end position="403"/>
    </location>
</feature>
<name>A0A1J4K0P0_9EUKA</name>
<evidence type="ECO:0000313" key="3">
    <source>
        <dbReference type="EMBL" id="OHT04943.1"/>
    </source>
</evidence>
<dbReference type="PANTHER" id="PTHR43272:SF3">
    <property type="entry name" value="LONG CHAIN ACYL-COA SYNTHETASE 4"/>
    <property type="match status" value="1"/>
</dbReference>
<dbReference type="InterPro" id="IPR000873">
    <property type="entry name" value="AMP-dep_synth/lig_dom"/>
</dbReference>
<dbReference type="OrthoDB" id="3633556at2759"/>
<evidence type="ECO:0000259" key="2">
    <source>
        <dbReference type="Pfam" id="PF00501"/>
    </source>
</evidence>
<sequence>MQDFYFWTDKKHGSNPYLGTFRKDKTIDWKTRHEVHIMALSVGSKLMELGFPQGSRIGVYSENRLEAAVFLEAAQIYGYVIIFSFDAEMESYPGYVYDHSDCSVLYVSPHKLKLFEKIDPARMKSLKFVIVEKFPNLEKEKYEYLRPIKLLHLSEFIGRTGNFAAPPQVLPNHINTICYSSGTAGAPKGVIISHKAMLYGVYNILCSLDVTDHIIHISFLPIAHILERLTLAVINFRGGRIAFAHKGVRKMMKDTRIAHATGGPNIPKIIEVIEQEIFKKVPNFLLKGALKFQRFCSYFGFRSRLTDLLLFNKIQKAFGGGLEWFAVAGDVLSPETHRNVQDILNIQIIPIYGLSELSGAVGISDKRDICPGTVGCLAPGFEVKFGERDEIFIKGPTLFDGYWKNPETTAQVMHNGWFRSGDKGSFDKDGNLIVIGRAYNSFEYKPGCELALPFIGFVYKQSSYLTDIYLEYIQEAKSFIAILVVPKDIISYALNDVLDEPLTDDESYLHAANSETFLDWVRPALRAFARNNDLGNIPYIGAVRNVITPFQDTPGLLTQTGKQRIHKFKEMFANELEEMRNEVIKRRKEKNLKDDELEYSSEGYESYDEDEEEEEAESDY</sequence>
<dbReference type="Proteomes" id="UP000179807">
    <property type="component" value="Unassembled WGS sequence"/>
</dbReference>
<organism evidence="3 4">
    <name type="scientific">Tritrichomonas foetus</name>
    <dbReference type="NCBI Taxonomy" id="1144522"/>
    <lineage>
        <taxon>Eukaryota</taxon>
        <taxon>Metamonada</taxon>
        <taxon>Parabasalia</taxon>
        <taxon>Tritrichomonadida</taxon>
        <taxon>Tritrichomonadidae</taxon>
        <taxon>Tritrichomonas</taxon>
    </lineage>
</organism>
<dbReference type="InterPro" id="IPR042099">
    <property type="entry name" value="ANL_N_sf"/>
</dbReference>
<feature type="region of interest" description="Disordered" evidence="1">
    <location>
        <begin position="591"/>
        <end position="620"/>
    </location>
</feature>
<dbReference type="RefSeq" id="XP_068358079.1">
    <property type="nucleotide sequence ID" value="XM_068505552.1"/>
</dbReference>
<dbReference type="PANTHER" id="PTHR43272">
    <property type="entry name" value="LONG-CHAIN-FATTY-ACID--COA LIGASE"/>
    <property type="match status" value="1"/>
</dbReference>
<gene>
    <name evidence="3" type="ORF">TRFO_27445</name>
</gene>
<protein>
    <submittedName>
        <fullName evidence="3">AMP-binding enzyme family protein</fullName>
    </submittedName>
</protein>
<evidence type="ECO:0000313" key="4">
    <source>
        <dbReference type="Proteomes" id="UP000179807"/>
    </source>
</evidence>
<proteinExistence type="predicted"/>
<accession>A0A1J4K0P0</accession>
<dbReference type="Pfam" id="PF00501">
    <property type="entry name" value="AMP-binding"/>
    <property type="match status" value="1"/>
</dbReference>
<dbReference type="EMBL" id="MLAK01000775">
    <property type="protein sequence ID" value="OHT04943.1"/>
    <property type="molecule type" value="Genomic_DNA"/>
</dbReference>
<dbReference type="GO" id="GO:0016020">
    <property type="term" value="C:membrane"/>
    <property type="evidence" value="ECO:0007669"/>
    <property type="project" value="TreeGrafter"/>
</dbReference>
<feature type="compositionally biased region" description="Acidic residues" evidence="1">
    <location>
        <begin position="595"/>
        <end position="620"/>
    </location>
</feature>
<dbReference type="AlphaFoldDB" id="A0A1J4K0P0"/>
<keyword evidence="4" id="KW-1185">Reference proteome</keyword>
<dbReference type="SUPFAM" id="SSF56801">
    <property type="entry name" value="Acetyl-CoA synthetase-like"/>
    <property type="match status" value="1"/>
</dbReference>
<dbReference type="VEuPathDB" id="TrichDB:TRFO_27445"/>
<dbReference type="GO" id="GO:0005783">
    <property type="term" value="C:endoplasmic reticulum"/>
    <property type="evidence" value="ECO:0007669"/>
    <property type="project" value="TreeGrafter"/>
</dbReference>
<evidence type="ECO:0000256" key="1">
    <source>
        <dbReference type="SAM" id="MobiDB-lite"/>
    </source>
</evidence>
<dbReference type="Gene3D" id="3.40.50.12780">
    <property type="entry name" value="N-terminal domain of ligase-like"/>
    <property type="match status" value="1"/>
</dbReference>
<dbReference type="GO" id="GO:0004467">
    <property type="term" value="F:long-chain fatty acid-CoA ligase activity"/>
    <property type="evidence" value="ECO:0007669"/>
    <property type="project" value="TreeGrafter"/>
</dbReference>